<keyword evidence="2" id="KW-1133">Transmembrane helix</keyword>
<sequence>MAGTEPAGLGPSAEPEAGAAVKPRRRRRIGLIAGCAVLFAALVGGTGFTVVTVRDADRDPGDPVWRLPAKASSEEKQPEDAGLKGMLLPFGASGYGRGPDLGQYGADAELSGAQATALRKESLRNLPRSQRRLMEKQIDKQHITGMAMRSYLSVEDPVNQDTDDAFVMEIVLSRMENRGAVRSLTAVQQEFLSALDIFRAGPRIEGHKNARCFLPPKDSKEKLEYLFCSGYVGDVLVSATGYGLKPMDTKEAARFLRDQLDRIKDPGKAV</sequence>
<proteinExistence type="predicted"/>
<accession>A0A0B5DMZ1</accession>
<dbReference type="OrthoDB" id="3853749at2"/>
<dbReference type="STRING" id="40318.SNOD_15895"/>
<dbReference type="Proteomes" id="UP000325763">
    <property type="component" value="Chromosome"/>
</dbReference>
<evidence type="ECO:0000313" key="3">
    <source>
        <dbReference type="EMBL" id="AJE41352.1"/>
    </source>
</evidence>
<dbReference type="EMBL" id="CP009313">
    <property type="protein sequence ID" value="AJE41352.1"/>
    <property type="molecule type" value="Genomic_DNA"/>
</dbReference>
<dbReference type="KEGG" id="snq:CP978_16195"/>
<feature type="region of interest" description="Disordered" evidence="1">
    <location>
        <begin position="1"/>
        <end position="22"/>
    </location>
</feature>
<feature type="transmembrane region" description="Helical" evidence="2">
    <location>
        <begin position="29"/>
        <end position="51"/>
    </location>
</feature>
<dbReference type="HOGENOM" id="CLU_080442_0_0_11"/>
<evidence type="ECO:0000256" key="1">
    <source>
        <dbReference type="SAM" id="MobiDB-lite"/>
    </source>
</evidence>
<reference evidence="3 5" key="2">
    <citation type="journal article" date="2016" name="Appl. Microbiol. Biotechnol.">
        <title>Exploiting the genome sequence of Streptomyces nodosus for enhanced antibiotic production.</title>
        <authorList>
            <person name="Sweeney P."/>
            <person name="Murphy C.D."/>
            <person name="Caffrey P."/>
        </authorList>
    </citation>
    <scope>NUCLEOTIDE SEQUENCE [LARGE SCALE GENOMIC DNA]</scope>
    <source>
        <strain evidence="3 5">ATCC 14899</strain>
    </source>
</reference>
<dbReference type="AlphaFoldDB" id="A0A0B5DMZ1"/>
<dbReference type="Proteomes" id="UP000031526">
    <property type="component" value="Chromosome"/>
</dbReference>
<evidence type="ECO:0000313" key="5">
    <source>
        <dbReference type="Proteomes" id="UP000031526"/>
    </source>
</evidence>
<name>A0A0B5DMZ1_9ACTN</name>
<evidence type="ECO:0000313" key="6">
    <source>
        <dbReference type="Proteomes" id="UP000325763"/>
    </source>
</evidence>
<reference evidence="4 6" key="3">
    <citation type="submission" date="2017-09" db="EMBL/GenBank/DDBJ databases">
        <title>Streptomyces genome completion.</title>
        <authorList>
            <person name="Lee N."/>
            <person name="Cho B.-K."/>
        </authorList>
    </citation>
    <scope>NUCLEOTIDE SEQUENCE [LARGE SCALE GENOMIC DNA]</scope>
    <source>
        <strain evidence="4 6">ATCC 14899</strain>
    </source>
</reference>
<dbReference type="EMBL" id="CP023747">
    <property type="protein sequence ID" value="QEV43308.1"/>
    <property type="molecule type" value="Genomic_DNA"/>
</dbReference>
<organism evidence="3 5">
    <name type="scientific">Streptomyces nodosus</name>
    <dbReference type="NCBI Taxonomy" id="40318"/>
    <lineage>
        <taxon>Bacteria</taxon>
        <taxon>Bacillati</taxon>
        <taxon>Actinomycetota</taxon>
        <taxon>Actinomycetes</taxon>
        <taxon>Kitasatosporales</taxon>
        <taxon>Streptomycetaceae</taxon>
        <taxon>Streptomyces</taxon>
    </lineage>
</organism>
<evidence type="ECO:0000313" key="4">
    <source>
        <dbReference type="EMBL" id="QEV43308.1"/>
    </source>
</evidence>
<evidence type="ECO:0008006" key="7">
    <source>
        <dbReference type="Google" id="ProtNLM"/>
    </source>
</evidence>
<gene>
    <name evidence="4" type="ORF">CP978_16195</name>
    <name evidence="3" type="ORF">SNOD_15895</name>
</gene>
<reference evidence="5" key="1">
    <citation type="submission" date="2014-09" db="EMBL/GenBank/DDBJ databases">
        <title>Sequence of the Streptomyces nodosus genome.</title>
        <authorList>
            <person name="Sweeney P."/>
            <person name="Stephens N."/>
            <person name="Murphy C."/>
            <person name="Caffrey P."/>
        </authorList>
    </citation>
    <scope>NUCLEOTIDE SEQUENCE [LARGE SCALE GENOMIC DNA]</scope>
    <source>
        <strain evidence="5">ATCC 14899</strain>
    </source>
</reference>
<feature type="region of interest" description="Disordered" evidence="1">
    <location>
        <begin position="57"/>
        <end position="80"/>
    </location>
</feature>
<protein>
    <recommendedName>
        <fullName evidence="7">Secreted protein</fullName>
    </recommendedName>
</protein>
<keyword evidence="2" id="KW-0812">Transmembrane</keyword>
<keyword evidence="2" id="KW-0472">Membrane</keyword>
<evidence type="ECO:0000256" key="2">
    <source>
        <dbReference type="SAM" id="Phobius"/>
    </source>
</evidence>
<keyword evidence="5" id="KW-1185">Reference proteome</keyword>